<dbReference type="SUPFAM" id="SSF47384">
    <property type="entry name" value="Homodimeric domain of signal transducing histidine kinase"/>
    <property type="match status" value="1"/>
</dbReference>
<gene>
    <name evidence="9" type="primary">sasA</name>
    <name evidence="9" type="ORF">ADICEAN_00360</name>
</gene>
<keyword evidence="7" id="KW-0812">Transmembrane</keyword>
<dbReference type="InterPro" id="IPR004358">
    <property type="entry name" value="Sig_transdc_His_kin-like_C"/>
</dbReference>
<evidence type="ECO:0000256" key="1">
    <source>
        <dbReference type="ARBA" id="ARBA00000085"/>
    </source>
</evidence>
<dbReference type="InterPro" id="IPR003594">
    <property type="entry name" value="HATPase_dom"/>
</dbReference>
<keyword evidence="7" id="KW-1133">Transmembrane helix</keyword>
<dbReference type="Gene3D" id="2.60.40.10">
    <property type="entry name" value="Immunoglobulins"/>
    <property type="match status" value="1"/>
</dbReference>
<dbReference type="Pfam" id="PF07494">
    <property type="entry name" value="Reg_prop"/>
    <property type="match status" value="5"/>
</dbReference>
<dbReference type="EC" id="2.7.13.3" evidence="2"/>
<dbReference type="eggNOG" id="COG3292">
    <property type="taxonomic scope" value="Bacteria"/>
</dbReference>
<dbReference type="Gene3D" id="2.130.10.10">
    <property type="entry name" value="YVTN repeat-like/Quinoprotein amine dehydrogenase"/>
    <property type="match status" value="3"/>
</dbReference>
<dbReference type="CDD" id="cd00082">
    <property type="entry name" value="HisKA"/>
    <property type="match status" value="1"/>
</dbReference>
<dbReference type="InterPro" id="IPR011110">
    <property type="entry name" value="Reg_prop"/>
</dbReference>
<evidence type="ECO:0000313" key="9">
    <source>
        <dbReference type="EMBL" id="EMR04462.1"/>
    </source>
</evidence>
<dbReference type="InterPro" id="IPR013783">
    <property type="entry name" value="Ig-like_fold"/>
</dbReference>
<dbReference type="PRINTS" id="PR00344">
    <property type="entry name" value="BCTRLSENSOR"/>
</dbReference>
<dbReference type="PANTHER" id="PTHR43547">
    <property type="entry name" value="TWO-COMPONENT HISTIDINE KINASE"/>
    <property type="match status" value="1"/>
</dbReference>
<dbReference type="OrthoDB" id="9806995at2"/>
<reference evidence="9 10" key="1">
    <citation type="journal article" date="2013" name="Genome Announc.">
        <title>Draft Genome Sequence of Cesiribacter andamanensis Strain AMV16T, Isolated from a Soil Sample from a Mud Volcano in the Andaman Islands, India.</title>
        <authorList>
            <person name="Shivaji S."/>
            <person name="Ara S."/>
            <person name="Begum Z."/>
            <person name="Srinivas T.N."/>
            <person name="Singh A."/>
            <person name="Kumar Pinnaka A."/>
        </authorList>
    </citation>
    <scope>NUCLEOTIDE SEQUENCE [LARGE SCALE GENOMIC DNA]</scope>
    <source>
        <strain evidence="9 10">AMV16</strain>
    </source>
</reference>
<keyword evidence="7" id="KW-0472">Membrane</keyword>
<evidence type="ECO:0000313" key="10">
    <source>
        <dbReference type="Proteomes" id="UP000011910"/>
    </source>
</evidence>
<keyword evidence="3" id="KW-0597">Phosphoprotein</keyword>
<dbReference type="InterPro" id="IPR011123">
    <property type="entry name" value="Y_Y_Y"/>
</dbReference>
<dbReference type="PANTHER" id="PTHR43547:SF2">
    <property type="entry name" value="HYBRID SIGNAL TRANSDUCTION HISTIDINE KINASE C"/>
    <property type="match status" value="1"/>
</dbReference>
<dbReference type="STRING" id="1279009.ADICEAN_00360"/>
<keyword evidence="4 9" id="KW-0808">Transferase</keyword>
<dbReference type="Proteomes" id="UP000011910">
    <property type="component" value="Unassembled WGS sequence"/>
</dbReference>
<comment type="caution">
    <text evidence="9">The sequence shown here is derived from an EMBL/GenBank/DDBJ whole genome shotgun (WGS) entry which is preliminary data.</text>
</comment>
<evidence type="ECO:0000256" key="4">
    <source>
        <dbReference type="ARBA" id="ARBA00022679"/>
    </source>
</evidence>
<keyword evidence="6" id="KW-0175">Coiled coil</keyword>
<dbReference type="InterPro" id="IPR036890">
    <property type="entry name" value="HATPase_C_sf"/>
</dbReference>
<sequence length="1069" mass="120638">MGRDSLRCLPAKATQLSQAFVIVLLVLGFSTATAQQTRVPQALDTAKALSQFIQDSWRIEDGLLINSILDQVKTPDGYHWLATYDGLIRFDGWSFKVYSQRTHPQFPTNSIYNLLGDRAGNLWIATNGGGVLKKSGEDITLVETNQYMPNNSVTTLIEDENGAIWVGTRGGLGMILNNTYAFYPEFDRLKDLHVFKLYIDSKGALWIGTLGEGLWQLQNGLLRQYTTKNGLSNNSIRSLFEDAKGRLWIGTEEGISLMENDRIRSVSVFDGNYHAFINDIIQDAYGTLWFATDAGLLRHHNDRFDLYFTDPEGGANELLNLHADEQGSLWIGTYHKGLIRLRDGKFKNYSLEEGLPNEVANVVWPEKEGGAWVGTNGGIAFVHNEVQRVYQLADNQSANRIRDIYRDSKGILWAATYNGLFRFNGKGFVRAMYKGAGLSSDKVRRIMEDRQGRLWIGTRNGLFVQNTPGVERVSIVDELSGVFVLSIFVDSKGLVWVSTNGKGLYCFKDSQLIQYTTQNGLSSDIIFDLWEDKQGNLWACSNAGISMLKDGIWHNLGEKEGLFGNTFFQILADEQGYLWITSNRGIFMVSQQELQDMMLRKTDRVPAYKHFTVSDGMRSGVISSVSTSRIDAEGRMWFTTLDGISIIHPERISTNTTPPHVVLESVVVDNVAYAANAPVKFEAGMRQYAFSYTGFNYSAPKATTFAYKLEGFDRDWQLAGTRRTAYYTNLPAGSYTFKVRAANEDGIWSEEDATFTFEQKAHFWDTLWFKLLMVAGSVLLGFIIYLGRAHQLKVQNQKLASLVSERTEHINTQKQAIEKQKEELTQLNQLKDQLLSVLSHDLRQPFSSISGLLSLLREKQIDQHEFQDFSKELNQQVKWQVHMLDNVLLWTRNQLKGLEVNPVQVPMHEFVEDICQLYRSQALQKNIRIINQVEHSMQVMADVDILHLLLRNLLGNAIKFTRSNGIISISAHFYNDFCQVEVADDGIGIERERLASLFDAQVKKSKPGTSNEKGTGLGLVLCREFIEACGGRIWAESQPGRGSRFIFWLPQGVGAAGIQDMKNKQPLTS</sequence>
<dbReference type="eggNOG" id="COG2205">
    <property type="taxonomic scope" value="Bacteria"/>
</dbReference>
<dbReference type="AlphaFoldDB" id="M7NB12"/>
<protein>
    <recommendedName>
        <fullName evidence="2">histidine kinase</fullName>
        <ecNumber evidence="2">2.7.13.3</ecNumber>
    </recommendedName>
</protein>
<dbReference type="InterPro" id="IPR005467">
    <property type="entry name" value="His_kinase_dom"/>
</dbReference>
<accession>M7NB12</accession>
<dbReference type="FunFam" id="3.30.565.10:FF:000006">
    <property type="entry name" value="Sensor histidine kinase WalK"/>
    <property type="match status" value="1"/>
</dbReference>
<dbReference type="GO" id="GO:0000155">
    <property type="term" value="F:phosphorelay sensor kinase activity"/>
    <property type="evidence" value="ECO:0007669"/>
    <property type="project" value="InterPro"/>
</dbReference>
<keyword evidence="5 9" id="KW-0418">Kinase</keyword>
<evidence type="ECO:0000256" key="3">
    <source>
        <dbReference type="ARBA" id="ARBA00022553"/>
    </source>
</evidence>
<evidence type="ECO:0000259" key="8">
    <source>
        <dbReference type="PROSITE" id="PS50109"/>
    </source>
</evidence>
<dbReference type="InterPro" id="IPR003661">
    <property type="entry name" value="HisK_dim/P_dom"/>
</dbReference>
<dbReference type="Pfam" id="PF07495">
    <property type="entry name" value="Y_Y_Y"/>
    <property type="match status" value="1"/>
</dbReference>
<dbReference type="InterPro" id="IPR015943">
    <property type="entry name" value="WD40/YVTN_repeat-like_dom_sf"/>
</dbReference>
<dbReference type="SUPFAM" id="SSF63829">
    <property type="entry name" value="Calcium-dependent phosphotriesterase"/>
    <property type="match status" value="2"/>
</dbReference>
<dbReference type="SUPFAM" id="SSF55874">
    <property type="entry name" value="ATPase domain of HSP90 chaperone/DNA topoisomerase II/histidine kinase"/>
    <property type="match status" value="1"/>
</dbReference>
<evidence type="ECO:0000256" key="5">
    <source>
        <dbReference type="ARBA" id="ARBA00022777"/>
    </source>
</evidence>
<evidence type="ECO:0000256" key="2">
    <source>
        <dbReference type="ARBA" id="ARBA00012438"/>
    </source>
</evidence>
<dbReference type="Pfam" id="PF02518">
    <property type="entry name" value="HATPase_c"/>
    <property type="match status" value="1"/>
</dbReference>
<organism evidence="9 10">
    <name type="scientific">Cesiribacter andamanensis AMV16</name>
    <dbReference type="NCBI Taxonomy" id="1279009"/>
    <lineage>
        <taxon>Bacteria</taxon>
        <taxon>Pseudomonadati</taxon>
        <taxon>Bacteroidota</taxon>
        <taxon>Cytophagia</taxon>
        <taxon>Cytophagales</taxon>
        <taxon>Cesiribacteraceae</taxon>
        <taxon>Cesiribacter</taxon>
    </lineage>
</organism>
<dbReference type="SMART" id="SM00388">
    <property type="entry name" value="HisKA"/>
    <property type="match status" value="1"/>
</dbReference>
<dbReference type="Pfam" id="PF00512">
    <property type="entry name" value="HisKA"/>
    <property type="match status" value="1"/>
</dbReference>
<evidence type="ECO:0000256" key="7">
    <source>
        <dbReference type="SAM" id="Phobius"/>
    </source>
</evidence>
<name>M7NB12_9BACT</name>
<comment type="catalytic activity">
    <reaction evidence="1">
        <text>ATP + protein L-histidine = ADP + protein N-phospho-L-histidine.</text>
        <dbReference type="EC" id="2.7.13.3"/>
    </reaction>
</comment>
<proteinExistence type="predicted"/>
<dbReference type="Gene3D" id="1.10.287.130">
    <property type="match status" value="1"/>
</dbReference>
<keyword evidence="10" id="KW-1185">Reference proteome</keyword>
<feature type="domain" description="Histidine kinase" evidence="8">
    <location>
        <begin position="837"/>
        <end position="1053"/>
    </location>
</feature>
<dbReference type="SMART" id="SM00387">
    <property type="entry name" value="HATPase_c"/>
    <property type="match status" value="1"/>
</dbReference>
<dbReference type="PROSITE" id="PS50109">
    <property type="entry name" value="HIS_KIN"/>
    <property type="match status" value="1"/>
</dbReference>
<feature type="transmembrane region" description="Helical" evidence="7">
    <location>
        <begin position="767"/>
        <end position="787"/>
    </location>
</feature>
<dbReference type="InterPro" id="IPR036097">
    <property type="entry name" value="HisK_dim/P_sf"/>
</dbReference>
<dbReference type="RefSeq" id="WP_009193769.1">
    <property type="nucleotide sequence ID" value="NZ_AODQ01000005.1"/>
</dbReference>
<dbReference type="Gene3D" id="3.30.565.10">
    <property type="entry name" value="Histidine kinase-like ATPase, C-terminal domain"/>
    <property type="match status" value="1"/>
</dbReference>
<feature type="coiled-coil region" evidence="6">
    <location>
        <begin position="807"/>
        <end position="837"/>
    </location>
</feature>
<evidence type="ECO:0000256" key="6">
    <source>
        <dbReference type="SAM" id="Coils"/>
    </source>
</evidence>
<dbReference type="EMBL" id="AODQ01000005">
    <property type="protein sequence ID" value="EMR04462.1"/>
    <property type="molecule type" value="Genomic_DNA"/>
</dbReference>